<feature type="compositionally biased region" description="Low complexity" evidence="2">
    <location>
        <begin position="196"/>
        <end position="216"/>
    </location>
</feature>
<accession>A0A151R7G0</accession>
<dbReference type="OMA" id="VEWAGIM"/>
<dbReference type="Proteomes" id="UP000075243">
    <property type="component" value="Unassembled WGS sequence"/>
</dbReference>
<dbReference type="GO" id="GO:0008270">
    <property type="term" value="F:zinc ion binding"/>
    <property type="evidence" value="ECO:0007669"/>
    <property type="project" value="UniProtKB-KW"/>
</dbReference>
<feature type="region of interest" description="Disordered" evidence="2">
    <location>
        <begin position="189"/>
        <end position="218"/>
    </location>
</feature>
<dbReference type="SUPFAM" id="SSF57756">
    <property type="entry name" value="Retrovirus zinc finger-like domains"/>
    <property type="match status" value="1"/>
</dbReference>
<evidence type="ECO:0000256" key="2">
    <source>
        <dbReference type="SAM" id="MobiDB-lite"/>
    </source>
</evidence>
<evidence type="ECO:0000256" key="1">
    <source>
        <dbReference type="PROSITE-ProRule" id="PRU00047"/>
    </source>
</evidence>
<reference evidence="4" key="1">
    <citation type="journal article" date="2012" name="Nat. Biotechnol.">
        <title>Draft genome sequence of pigeonpea (Cajanus cajan), an orphan legume crop of resource-poor farmers.</title>
        <authorList>
            <person name="Varshney R.K."/>
            <person name="Chen W."/>
            <person name="Li Y."/>
            <person name="Bharti A.K."/>
            <person name="Saxena R.K."/>
            <person name="Schlueter J.A."/>
            <person name="Donoghue M.T."/>
            <person name="Azam S."/>
            <person name="Fan G."/>
            <person name="Whaley A.M."/>
            <person name="Farmer A.D."/>
            <person name="Sheridan J."/>
            <person name="Iwata A."/>
            <person name="Tuteja R."/>
            <person name="Penmetsa R.V."/>
            <person name="Wu W."/>
            <person name="Upadhyaya H.D."/>
            <person name="Yang S.P."/>
            <person name="Shah T."/>
            <person name="Saxena K.B."/>
            <person name="Michael T."/>
            <person name="McCombie W.R."/>
            <person name="Yang B."/>
            <person name="Zhang G."/>
            <person name="Yang H."/>
            <person name="Wang J."/>
            <person name="Spillane C."/>
            <person name="Cook D.R."/>
            <person name="May G.D."/>
            <person name="Xu X."/>
            <person name="Jackson S.A."/>
        </authorList>
    </citation>
    <scope>NUCLEOTIDE SEQUENCE [LARGE SCALE GENOMIC DNA]</scope>
</reference>
<evidence type="ECO:0000313" key="4">
    <source>
        <dbReference type="EMBL" id="KYP38574.1"/>
    </source>
</evidence>
<protein>
    <submittedName>
        <fullName evidence="4">Retrovirus-related Pol polyprotein from transposon TNT 1-94</fullName>
    </submittedName>
</protein>
<dbReference type="EMBL" id="KQ483988">
    <property type="protein sequence ID" value="KYP38574.1"/>
    <property type="molecule type" value="Genomic_DNA"/>
</dbReference>
<dbReference type="Gramene" id="C.cajan_40024.t">
    <property type="protein sequence ID" value="C.cajan_40024.t"/>
    <property type="gene ID" value="C.cajan_40024"/>
</dbReference>
<keyword evidence="1" id="KW-0479">Metal-binding</keyword>
<organism evidence="4 5">
    <name type="scientific">Cajanus cajan</name>
    <name type="common">Pigeon pea</name>
    <name type="synonym">Cajanus indicus</name>
    <dbReference type="NCBI Taxonomy" id="3821"/>
    <lineage>
        <taxon>Eukaryota</taxon>
        <taxon>Viridiplantae</taxon>
        <taxon>Streptophyta</taxon>
        <taxon>Embryophyta</taxon>
        <taxon>Tracheophyta</taxon>
        <taxon>Spermatophyta</taxon>
        <taxon>Magnoliopsida</taxon>
        <taxon>eudicotyledons</taxon>
        <taxon>Gunneridae</taxon>
        <taxon>Pentapetalae</taxon>
        <taxon>rosids</taxon>
        <taxon>fabids</taxon>
        <taxon>Fabales</taxon>
        <taxon>Fabaceae</taxon>
        <taxon>Papilionoideae</taxon>
        <taxon>50 kb inversion clade</taxon>
        <taxon>NPAAA clade</taxon>
        <taxon>indigoferoid/millettioid clade</taxon>
        <taxon>Phaseoleae</taxon>
        <taxon>Cajanus</taxon>
    </lineage>
</organism>
<keyword evidence="5" id="KW-1185">Reference proteome</keyword>
<gene>
    <name evidence="4" type="ORF">KK1_040164</name>
</gene>
<dbReference type="InterPro" id="IPR001878">
    <property type="entry name" value="Znf_CCHC"/>
</dbReference>
<keyword evidence="1" id="KW-0863">Zinc-finger</keyword>
<name>A0A151R7G0_CAJCA</name>
<dbReference type="Gene3D" id="4.10.60.10">
    <property type="entry name" value="Zinc finger, CCHC-type"/>
    <property type="match status" value="1"/>
</dbReference>
<dbReference type="SMART" id="SM00343">
    <property type="entry name" value="ZnF_C2HC"/>
    <property type="match status" value="1"/>
</dbReference>
<dbReference type="Pfam" id="PF22936">
    <property type="entry name" value="Pol_BBD"/>
    <property type="match status" value="1"/>
</dbReference>
<keyword evidence="1" id="KW-0862">Zinc</keyword>
<dbReference type="Pfam" id="PF00098">
    <property type="entry name" value="zf-CCHC"/>
    <property type="match status" value="1"/>
</dbReference>
<feature type="domain" description="CCHC-type" evidence="3">
    <location>
        <begin position="224"/>
        <end position="239"/>
    </location>
</feature>
<dbReference type="GO" id="GO:0003676">
    <property type="term" value="F:nucleic acid binding"/>
    <property type="evidence" value="ECO:0007669"/>
    <property type="project" value="InterPro"/>
</dbReference>
<dbReference type="InterPro" id="IPR054722">
    <property type="entry name" value="PolX-like_BBD"/>
</dbReference>
<dbReference type="PROSITE" id="PS50158">
    <property type="entry name" value="ZF_CCHC"/>
    <property type="match status" value="1"/>
</dbReference>
<proteinExistence type="predicted"/>
<evidence type="ECO:0000259" key="3">
    <source>
        <dbReference type="PROSITE" id="PS50158"/>
    </source>
</evidence>
<dbReference type="AlphaFoldDB" id="A0A151R7G0"/>
<dbReference type="InterPro" id="IPR036875">
    <property type="entry name" value="Znf_CCHC_sf"/>
</dbReference>
<dbReference type="PANTHER" id="PTHR35317">
    <property type="entry name" value="OS04G0629600 PROTEIN"/>
    <property type="match status" value="1"/>
</dbReference>
<dbReference type="PANTHER" id="PTHR35317:SF28">
    <property type="entry name" value="ZINC FINGER, CCHC-TYPE, RIBONUCLEASE H-LIKE DOMAIN, GAG-PRE-INTEGRASE DOMAIN PROTEIN-RELATED"/>
    <property type="match status" value="1"/>
</dbReference>
<evidence type="ECO:0000313" key="5">
    <source>
        <dbReference type="Proteomes" id="UP000075243"/>
    </source>
</evidence>
<dbReference type="Pfam" id="PF14223">
    <property type="entry name" value="Retrotran_gag_2"/>
    <property type="match status" value="1"/>
</dbReference>
<sequence length="429" mass="49337">MANTGVPFQVPMLTKSNYDNWSLRMVALLGAHDVWEVVEKGHTEPENVESLSQAQKDSLRDSRKRDKKALCLIYQGLDEDTFEKISGVKTAKEAWEKLKISYKGADQVKKVRLQTLRGEFEALHMKEGELVSDYFSRVLTVTNNLKRNGEKLDDVRIMEKILRSLDPKFEHIVTITEETKDLEAMSIEQLLGRRPNNNNQRGESSNRGRGRGNPNSRYDKSRIKCYNCNKFGHYASECRAPNKNKVEEKANYAEERCQEDGTLLLAYKGQDKGEDNQWYLDSGASNHMCGKRSMFVELDESVKGNVAFGDESKVAVEGKGNVLIRLKNGEHQFISNVYYVPSMKSNILSLGQLLEKGYDIQLKNNNLSIRDNTSRFIAKVPMTRNRMFVLNIQSDGPQCLKMCYKDQSWLWHLRFGHKINDFSRILYYT</sequence>